<name>A0A7W4Z3D5_9ACTN</name>
<dbReference type="NCBIfam" id="TIGR00026">
    <property type="entry name" value="hi_GC_TIGR00026"/>
    <property type="match status" value="1"/>
</dbReference>
<reference evidence="1 2" key="1">
    <citation type="submission" date="2020-08" db="EMBL/GenBank/DDBJ databases">
        <title>Sequencing the genomes of 1000 actinobacteria strains.</title>
        <authorList>
            <person name="Klenk H.-P."/>
        </authorList>
    </citation>
    <scope>NUCLEOTIDE SEQUENCE [LARGE SCALE GENOMIC DNA]</scope>
    <source>
        <strain evidence="1 2">DSM 105498</strain>
    </source>
</reference>
<accession>A0A7W4Z3D5</accession>
<dbReference type="Gene3D" id="2.30.110.10">
    <property type="entry name" value="Electron Transport, Fmn-binding Protein, Chain A"/>
    <property type="match status" value="1"/>
</dbReference>
<protein>
    <submittedName>
        <fullName evidence="1">Deazaflavin-dependent oxidoreductase (Nitroreductase family)</fullName>
    </submittedName>
</protein>
<evidence type="ECO:0000313" key="2">
    <source>
        <dbReference type="Proteomes" id="UP000589626"/>
    </source>
</evidence>
<dbReference type="GO" id="GO:0016491">
    <property type="term" value="F:oxidoreductase activity"/>
    <property type="evidence" value="ECO:0007669"/>
    <property type="project" value="InterPro"/>
</dbReference>
<dbReference type="Proteomes" id="UP000589626">
    <property type="component" value="Unassembled WGS sequence"/>
</dbReference>
<comment type="caution">
    <text evidence="1">The sequence shown here is derived from an EMBL/GenBank/DDBJ whole genome shotgun (WGS) entry which is preliminary data.</text>
</comment>
<sequence length="146" mass="16241">MSLASRALSTRWLVRTPIPLFRHGWGRLFGGRLLLLEHVGRSSGQARYVVLEVVAREAPTAVIVASGFGPRAQWFRNVVATPACHVTLGRTRHPATAAVLDRGERDRVLADYARRHPRAWRRLSATMAELSGTDIPLVRLTLRDAT</sequence>
<dbReference type="AlphaFoldDB" id="A0A7W4Z3D5"/>
<proteinExistence type="predicted"/>
<dbReference type="InterPro" id="IPR012349">
    <property type="entry name" value="Split_barrel_FMN-bd"/>
</dbReference>
<gene>
    <name evidence="1" type="ORF">FHU40_005236</name>
</gene>
<evidence type="ECO:0000313" key="1">
    <source>
        <dbReference type="EMBL" id="MBB3045379.1"/>
    </source>
</evidence>
<dbReference type="RefSeq" id="WP_215525723.1">
    <property type="nucleotide sequence ID" value="NZ_JACHWR010000006.1"/>
</dbReference>
<dbReference type="InterPro" id="IPR004378">
    <property type="entry name" value="F420H2_quin_Rdtase"/>
</dbReference>
<keyword evidence="2" id="KW-1185">Reference proteome</keyword>
<organism evidence="1 2">
    <name type="scientific">Nocardioides soli</name>
    <dbReference type="NCBI Taxonomy" id="1036020"/>
    <lineage>
        <taxon>Bacteria</taxon>
        <taxon>Bacillati</taxon>
        <taxon>Actinomycetota</taxon>
        <taxon>Actinomycetes</taxon>
        <taxon>Propionibacteriales</taxon>
        <taxon>Nocardioidaceae</taxon>
        <taxon>Nocardioides</taxon>
    </lineage>
</organism>
<dbReference type="Pfam" id="PF04075">
    <property type="entry name" value="F420H2_quin_red"/>
    <property type="match status" value="1"/>
</dbReference>
<dbReference type="EMBL" id="JACHWR010000006">
    <property type="protein sequence ID" value="MBB3045379.1"/>
    <property type="molecule type" value="Genomic_DNA"/>
</dbReference>